<gene>
    <name evidence="1" type="ORF">NDU88_007596</name>
</gene>
<evidence type="ECO:0000313" key="2">
    <source>
        <dbReference type="Proteomes" id="UP001066276"/>
    </source>
</evidence>
<organism evidence="1 2">
    <name type="scientific">Pleurodeles waltl</name>
    <name type="common">Iberian ribbed newt</name>
    <dbReference type="NCBI Taxonomy" id="8319"/>
    <lineage>
        <taxon>Eukaryota</taxon>
        <taxon>Metazoa</taxon>
        <taxon>Chordata</taxon>
        <taxon>Craniata</taxon>
        <taxon>Vertebrata</taxon>
        <taxon>Euteleostomi</taxon>
        <taxon>Amphibia</taxon>
        <taxon>Batrachia</taxon>
        <taxon>Caudata</taxon>
        <taxon>Salamandroidea</taxon>
        <taxon>Salamandridae</taxon>
        <taxon>Pleurodelinae</taxon>
        <taxon>Pleurodeles</taxon>
    </lineage>
</organism>
<evidence type="ECO:0000313" key="1">
    <source>
        <dbReference type="EMBL" id="KAJ1212290.1"/>
    </source>
</evidence>
<reference evidence="1" key="1">
    <citation type="journal article" date="2022" name="bioRxiv">
        <title>Sequencing and chromosome-scale assembly of the giantPleurodeles waltlgenome.</title>
        <authorList>
            <person name="Brown T."/>
            <person name="Elewa A."/>
            <person name="Iarovenko S."/>
            <person name="Subramanian E."/>
            <person name="Araus A.J."/>
            <person name="Petzold A."/>
            <person name="Susuki M."/>
            <person name="Suzuki K.-i.T."/>
            <person name="Hayashi T."/>
            <person name="Toyoda A."/>
            <person name="Oliveira C."/>
            <person name="Osipova E."/>
            <person name="Leigh N.D."/>
            <person name="Simon A."/>
            <person name="Yun M.H."/>
        </authorList>
    </citation>
    <scope>NUCLEOTIDE SEQUENCE</scope>
    <source>
        <strain evidence="1">20211129_DDA</strain>
        <tissue evidence="1">Liver</tissue>
    </source>
</reference>
<name>A0AAV7WHJ8_PLEWA</name>
<dbReference type="Proteomes" id="UP001066276">
    <property type="component" value="Chromosome 1_2"/>
</dbReference>
<dbReference type="AlphaFoldDB" id="A0AAV7WHJ8"/>
<dbReference type="EMBL" id="JANPWB010000002">
    <property type="protein sequence ID" value="KAJ1212290.1"/>
    <property type="molecule type" value="Genomic_DNA"/>
</dbReference>
<proteinExistence type="predicted"/>
<protein>
    <submittedName>
        <fullName evidence="1">Uncharacterized protein</fullName>
    </submittedName>
</protein>
<accession>A0AAV7WHJ8</accession>
<keyword evidence="2" id="KW-1185">Reference proteome</keyword>
<comment type="caution">
    <text evidence="1">The sequence shown here is derived from an EMBL/GenBank/DDBJ whole genome shotgun (WGS) entry which is preliminary data.</text>
</comment>
<sequence>MERLDRATHFRWGQQVTVTGEAGKGQWRQECWTVLHISGGSNRRLGQERRERTVEMERLDRATHFRWGQQVTVTGEAGKGQWRQECWTVLHISGGSNRRLGQERRERTVEMGRLDSATHLWWE</sequence>